<dbReference type="Pfam" id="PF03097">
    <property type="entry name" value="BRO1"/>
    <property type="match status" value="1"/>
</dbReference>
<dbReference type="PANTHER" id="PTHR23032">
    <property type="entry name" value="BRO1 DOMAIN-CONTAINING PROTEIN BROX"/>
    <property type="match status" value="1"/>
</dbReference>
<evidence type="ECO:0000259" key="3">
    <source>
        <dbReference type="SMART" id="SM01041"/>
    </source>
</evidence>
<comment type="similarity">
    <text evidence="1">Belongs to the BROX family.</text>
</comment>
<reference evidence="4 5" key="1">
    <citation type="submission" date="2010-05" db="EMBL/GenBank/DDBJ databases">
        <title>The Genome Sequence of Thecamonas trahens ATCC 50062.</title>
        <authorList>
            <consortium name="The Broad Institute Genome Sequencing Platform"/>
            <person name="Russ C."/>
            <person name="Cuomo C."/>
            <person name="Shea T."/>
            <person name="Young S.K."/>
            <person name="Zeng Q."/>
            <person name="Koehrsen M."/>
            <person name="Haas B."/>
            <person name="Borodovsky M."/>
            <person name="Guigo R."/>
            <person name="Alvarado L."/>
            <person name="Berlin A."/>
            <person name="Bochicchio J."/>
            <person name="Borenstein D."/>
            <person name="Chapman S."/>
            <person name="Chen Z."/>
            <person name="Freedman E."/>
            <person name="Gellesch M."/>
            <person name="Goldberg J."/>
            <person name="Griggs A."/>
            <person name="Gujja S."/>
            <person name="Heilman E."/>
            <person name="Heiman D."/>
            <person name="Hepburn T."/>
            <person name="Howarth C."/>
            <person name="Jen D."/>
            <person name="Larson L."/>
            <person name="Mehta T."/>
            <person name="Park D."/>
            <person name="Pearson M."/>
            <person name="Roberts A."/>
            <person name="Saif S."/>
            <person name="Shenoy N."/>
            <person name="Sisk P."/>
            <person name="Stolte C."/>
            <person name="Sykes S."/>
            <person name="Thomson T."/>
            <person name="Walk T."/>
            <person name="White J."/>
            <person name="Yandava C."/>
            <person name="Burger G."/>
            <person name="Gray M.W."/>
            <person name="Holland P.W.H."/>
            <person name="King N."/>
            <person name="Lang F.B.F."/>
            <person name="Roger A.J."/>
            <person name="Ruiz-Trillo I."/>
            <person name="Lander E."/>
            <person name="Nusbaum C."/>
        </authorList>
    </citation>
    <scope>NUCLEOTIDE SEQUENCE [LARGE SCALE GENOMIC DNA]</scope>
    <source>
        <strain evidence="4 5">ATCC 50062</strain>
    </source>
</reference>
<dbReference type="RefSeq" id="XP_013753108.1">
    <property type="nucleotide sequence ID" value="XM_013897654.1"/>
</dbReference>
<dbReference type="SMART" id="SM01041">
    <property type="entry name" value="BRO1"/>
    <property type="match status" value="1"/>
</dbReference>
<organism evidence="4 5">
    <name type="scientific">Thecamonas trahens ATCC 50062</name>
    <dbReference type="NCBI Taxonomy" id="461836"/>
    <lineage>
        <taxon>Eukaryota</taxon>
        <taxon>Apusozoa</taxon>
        <taxon>Apusomonadida</taxon>
        <taxon>Apusomonadidae</taxon>
        <taxon>Thecamonas</taxon>
    </lineage>
</organism>
<evidence type="ECO:0000313" key="4">
    <source>
        <dbReference type="EMBL" id="KNC55287.1"/>
    </source>
</evidence>
<dbReference type="EMBL" id="GL349498">
    <property type="protein sequence ID" value="KNC55287.1"/>
    <property type="molecule type" value="Genomic_DNA"/>
</dbReference>
<feature type="domain" description="BRO1" evidence="3">
    <location>
        <begin position="549"/>
        <end position="920"/>
    </location>
</feature>
<dbReference type="InterPro" id="IPR038499">
    <property type="entry name" value="BRO1_sf"/>
</dbReference>
<feature type="compositionally biased region" description="Pro residues" evidence="2">
    <location>
        <begin position="476"/>
        <end position="541"/>
    </location>
</feature>
<sequence length="920" mass="98902">MSNILFAPSTDVLATASAAASHLSTHDAMLVELMAAAAVVAARRSGASPPPPPPPPSPPTKADLAAAPCSICMVELDDDAAGCSESSLADGSDATATVGALVCKKCSAPMCSSCVPYTVEAAVREGELPYCGACSHPLDLRAVAVCASVPPSARAAVLSIDAELQCTVDGKHRIKCFGCNRTTSIADAVSRGLMRTNCVHCSMRLCVVCERVFPATHALDETMHRECRARFAQLRLFRQFEEMMMEWTTRVCPGRCAAGKRGVKDSACTHMSCTCATSRWCFVCGKAASAVGSLSDHSAYRGPWQTSPSHCPMYLYLLAHVDARIAALGCGRADCRPDGSCPCDSRCRATRDWAGQTLLATIRVRAHILEFMATHGPRAVIDALDAFDFRDAVDANYFNGEFPWEAVAADGVAALPHYAAFEPDEMRGFYAARHAWFNVAPPVPPLVPAAPVGLIPQPPLLPPPGWRRGDPIPRRAVPPPPPPPMAAGPPPPPPPMAAGPPPPPPPMAAGPPPPPPPMAAGPPPPPPPMAAGPPPPPPAMPPRHQRQEPLQVPRTRSRSLVQRLIGITQQFRLDAALRTSSEEGGEWVARCQAERDAMYTVLATKGVQPADVEDALMGYLPYAHSLVATFEEHPEMRTDKIISYAWTSLLYRKSKVLKIANKYYDVTMITNGVAAAKANAATKLLADVVSEDGFHDVVGRAAQLYREAAGIWEFAVDRYLPRWVNWPSVRPPEVMIPVMQACALVALASAQQLTVKKGALTGVSPSLLTRLLLDVKDKYELALSLIKGSSEYDDIEKDFRKFLSVNAQFHKAIAFKFMALSKYSPDSGETIGEAVTLINVAKDALDKTGYRSLDSSLAELKAAITAEADEIDDLHRLYNREADQVYFAAPVDLALMELPSARAVAKPIAFDEPELLFNEL</sequence>
<protein>
    <recommendedName>
        <fullName evidence="3">BRO1 domain-containing protein</fullName>
    </recommendedName>
</protein>
<dbReference type="Gene3D" id="1.25.40.280">
    <property type="entry name" value="alix/aip1 like domains"/>
    <property type="match status" value="1"/>
</dbReference>
<feature type="region of interest" description="Disordered" evidence="2">
    <location>
        <begin position="44"/>
        <end position="63"/>
    </location>
</feature>
<dbReference type="InterPro" id="IPR004328">
    <property type="entry name" value="BRO1_dom"/>
</dbReference>
<dbReference type="eggNOG" id="ENOG502S01J">
    <property type="taxonomic scope" value="Eukaryota"/>
</dbReference>
<dbReference type="PANTHER" id="PTHR23032:SF13">
    <property type="entry name" value="BRO1 DOMAIN-CONTAINING PROTEIN BROX"/>
    <property type="match status" value="1"/>
</dbReference>
<keyword evidence="5" id="KW-1185">Reference proteome</keyword>
<dbReference type="Proteomes" id="UP000054408">
    <property type="component" value="Unassembled WGS sequence"/>
</dbReference>
<feature type="compositionally biased region" description="Pro residues" evidence="2">
    <location>
        <begin position="48"/>
        <end position="59"/>
    </location>
</feature>
<dbReference type="InterPro" id="IPR038898">
    <property type="entry name" value="BROX"/>
</dbReference>
<evidence type="ECO:0000256" key="2">
    <source>
        <dbReference type="SAM" id="MobiDB-lite"/>
    </source>
</evidence>
<dbReference type="GeneID" id="25569029"/>
<name>A0A0L0DSU1_THETB</name>
<proteinExistence type="inferred from homology"/>
<evidence type="ECO:0000313" key="5">
    <source>
        <dbReference type="Proteomes" id="UP000054408"/>
    </source>
</evidence>
<dbReference type="OrthoDB" id="10266451at2759"/>
<gene>
    <name evidence="4" type="ORF">AMSG_10928</name>
</gene>
<dbReference type="AlphaFoldDB" id="A0A0L0DSU1"/>
<evidence type="ECO:0000256" key="1">
    <source>
        <dbReference type="ARBA" id="ARBA00008901"/>
    </source>
</evidence>
<feature type="region of interest" description="Disordered" evidence="2">
    <location>
        <begin position="461"/>
        <end position="556"/>
    </location>
</feature>
<accession>A0A0L0DSU1</accession>